<keyword evidence="1" id="KW-1133">Transmembrane helix</keyword>
<keyword evidence="1" id="KW-0812">Transmembrane</keyword>
<dbReference type="Gene3D" id="3.10.310.50">
    <property type="match status" value="1"/>
</dbReference>
<organism evidence="4 5">
    <name type="scientific">Fulvivirga imtechensis AK7</name>
    <dbReference type="NCBI Taxonomy" id="1237149"/>
    <lineage>
        <taxon>Bacteria</taxon>
        <taxon>Pseudomonadati</taxon>
        <taxon>Bacteroidota</taxon>
        <taxon>Cytophagia</taxon>
        <taxon>Cytophagales</taxon>
        <taxon>Fulvivirgaceae</taxon>
        <taxon>Fulvivirga</taxon>
    </lineage>
</organism>
<sequence length="283" mass="30168">MKKLLLLFFLQFPVLFVYAQDLQPVPELWHRVTDLTNTLSTIEVEQLERRLQAVESDKGSQIVVVIVPTTDPEPIEDYAIRLAEQWKIGRKGVDDGVILLIAKNDRRIRIEVGYGLEGAIPDATAKRIIDTYITPNFRQGNFYAGIEEGLDALVSAVQGEELPEPSPQSTSTKDSDIPYFFLVIVFVIIGQVLSKKMGKWKGLSLGAGGAMITGLLFAGLSAAFIMIFMYVFISLLALSGGRGSRGGYYGGGFGGRGGGGFGGGGGFSGGGGSFGGGGASGSW</sequence>
<feature type="domain" description="TPM" evidence="3">
    <location>
        <begin position="32"/>
        <end position="155"/>
    </location>
</feature>
<reference evidence="4 5" key="1">
    <citation type="submission" date="2012-12" db="EMBL/GenBank/DDBJ databases">
        <title>Genome assembly of Fulvivirga imtechensis AK7.</title>
        <authorList>
            <person name="Nupur N."/>
            <person name="Khatri I."/>
            <person name="Kumar R."/>
            <person name="Subramanian S."/>
            <person name="Pinnaka A."/>
        </authorList>
    </citation>
    <scope>NUCLEOTIDE SEQUENCE [LARGE SCALE GENOMIC DNA]</scope>
    <source>
        <strain evidence="4 5">AK7</strain>
    </source>
</reference>
<evidence type="ECO:0000313" key="5">
    <source>
        <dbReference type="Proteomes" id="UP000011135"/>
    </source>
</evidence>
<evidence type="ECO:0000256" key="1">
    <source>
        <dbReference type="SAM" id="Phobius"/>
    </source>
</evidence>
<dbReference type="eggNOG" id="COG1512">
    <property type="taxonomic scope" value="Bacteria"/>
</dbReference>
<feature type="transmembrane region" description="Helical" evidence="1">
    <location>
        <begin position="177"/>
        <end position="194"/>
    </location>
</feature>
<dbReference type="PANTHER" id="PTHR30373">
    <property type="entry name" value="UPF0603 PROTEIN YGCG"/>
    <property type="match status" value="1"/>
</dbReference>
<evidence type="ECO:0000256" key="2">
    <source>
        <dbReference type="SAM" id="SignalP"/>
    </source>
</evidence>
<dbReference type="EMBL" id="AMZN01000046">
    <property type="protein sequence ID" value="ELR71022.1"/>
    <property type="molecule type" value="Genomic_DNA"/>
</dbReference>
<keyword evidence="5" id="KW-1185">Reference proteome</keyword>
<dbReference type="PANTHER" id="PTHR30373:SF2">
    <property type="entry name" value="UPF0603 PROTEIN YGCG"/>
    <property type="match status" value="1"/>
</dbReference>
<dbReference type="AlphaFoldDB" id="L8JUQ5"/>
<proteinExistence type="predicted"/>
<dbReference type="Proteomes" id="UP000011135">
    <property type="component" value="Unassembled WGS sequence"/>
</dbReference>
<accession>L8JUQ5</accession>
<feature type="transmembrane region" description="Helical" evidence="1">
    <location>
        <begin position="215"/>
        <end position="238"/>
    </location>
</feature>
<dbReference type="PATRIC" id="fig|1237149.3.peg.2911"/>
<dbReference type="OrthoDB" id="9810918at2"/>
<comment type="caution">
    <text evidence="4">The sequence shown here is derived from an EMBL/GenBank/DDBJ whole genome shotgun (WGS) entry which is preliminary data.</text>
</comment>
<evidence type="ECO:0000259" key="3">
    <source>
        <dbReference type="Pfam" id="PF04536"/>
    </source>
</evidence>
<name>L8JUQ5_9BACT</name>
<dbReference type="STRING" id="1237149.C900_03152"/>
<gene>
    <name evidence="4" type="ORF">C900_03152</name>
</gene>
<dbReference type="InterPro" id="IPR007621">
    <property type="entry name" value="TPM_dom"/>
</dbReference>
<keyword evidence="1" id="KW-0472">Membrane</keyword>
<evidence type="ECO:0000313" key="4">
    <source>
        <dbReference type="EMBL" id="ELR71022.1"/>
    </source>
</evidence>
<protein>
    <submittedName>
        <fullName evidence="4">Beta-propeller domains of methanol dehydrogenase type</fullName>
    </submittedName>
</protein>
<keyword evidence="2" id="KW-0732">Signal</keyword>
<dbReference type="Pfam" id="PF04536">
    <property type="entry name" value="TPM_phosphatase"/>
    <property type="match status" value="1"/>
</dbReference>
<feature type="signal peptide" evidence="2">
    <location>
        <begin position="1"/>
        <end position="19"/>
    </location>
</feature>
<dbReference type="RefSeq" id="WP_009580504.1">
    <property type="nucleotide sequence ID" value="NZ_AMZN01000046.1"/>
</dbReference>
<feature type="chain" id="PRO_5003993420" evidence="2">
    <location>
        <begin position="20"/>
        <end position="283"/>
    </location>
</feature>